<dbReference type="EnsemblMetazoa" id="HelroT182315">
    <property type="protein sequence ID" value="HelroP182315"/>
    <property type="gene ID" value="HelroG182315"/>
</dbReference>
<feature type="compositionally biased region" description="Polar residues" evidence="1">
    <location>
        <begin position="203"/>
        <end position="216"/>
    </location>
</feature>
<accession>T1FI18</accession>
<proteinExistence type="predicted"/>
<dbReference type="AlphaFoldDB" id="T1FI18"/>
<dbReference type="KEGG" id="hro:HELRODRAFT_182315"/>
<evidence type="ECO:0000313" key="3">
    <source>
        <dbReference type="EnsemblMetazoa" id="HelroP182315"/>
    </source>
</evidence>
<reference evidence="4" key="1">
    <citation type="submission" date="2012-12" db="EMBL/GenBank/DDBJ databases">
        <authorList>
            <person name="Hellsten U."/>
            <person name="Grimwood J."/>
            <person name="Chapman J.A."/>
            <person name="Shapiro H."/>
            <person name="Aerts A."/>
            <person name="Otillar R.P."/>
            <person name="Terry A.Y."/>
            <person name="Boore J.L."/>
            <person name="Simakov O."/>
            <person name="Marletaz F."/>
            <person name="Cho S.-J."/>
            <person name="Edsinger-Gonzales E."/>
            <person name="Havlak P."/>
            <person name="Kuo D.-H."/>
            <person name="Larsson T."/>
            <person name="Lv J."/>
            <person name="Arendt D."/>
            <person name="Savage R."/>
            <person name="Osoegawa K."/>
            <person name="de Jong P."/>
            <person name="Lindberg D.R."/>
            <person name="Seaver E.C."/>
            <person name="Weisblat D.A."/>
            <person name="Putnam N.H."/>
            <person name="Grigoriev I.V."/>
            <person name="Rokhsar D.S."/>
        </authorList>
    </citation>
    <scope>NUCLEOTIDE SEQUENCE</scope>
</reference>
<dbReference type="InParanoid" id="T1FI18"/>
<gene>
    <name evidence="3" type="primary">20208467</name>
    <name evidence="2" type="ORF">HELRODRAFT_182315</name>
</gene>
<dbReference type="EMBL" id="KB097727">
    <property type="protein sequence ID" value="ESN91064.1"/>
    <property type="molecule type" value="Genomic_DNA"/>
</dbReference>
<reference evidence="2 4" key="2">
    <citation type="journal article" date="2013" name="Nature">
        <title>Insights into bilaterian evolution from three spiralian genomes.</title>
        <authorList>
            <person name="Simakov O."/>
            <person name="Marletaz F."/>
            <person name="Cho S.J."/>
            <person name="Edsinger-Gonzales E."/>
            <person name="Havlak P."/>
            <person name="Hellsten U."/>
            <person name="Kuo D.H."/>
            <person name="Larsson T."/>
            <person name="Lv J."/>
            <person name="Arendt D."/>
            <person name="Savage R."/>
            <person name="Osoegawa K."/>
            <person name="de Jong P."/>
            <person name="Grimwood J."/>
            <person name="Chapman J.A."/>
            <person name="Shapiro H."/>
            <person name="Aerts A."/>
            <person name="Otillar R.P."/>
            <person name="Terry A.Y."/>
            <person name="Boore J.L."/>
            <person name="Grigoriev I.V."/>
            <person name="Lindberg D.R."/>
            <person name="Seaver E.C."/>
            <person name="Weisblat D.A."/>
            <person name="Putnam N.H."/>
            <person name="Rokhsar D.S."/>
        </authorList>
    </citation>
    <scope>NUCLEOTIDE SEQUENCE</scope>
</reference>
<keyword evidence="4" id="KW-1185">Reference proteome</keyword>
<protein>
    <submittedName>
        <fullName evidence="2 3">Uncharacterized protein</fullName>
    </submittedName>
</protein>
<evidence type="ECO:0000313" key="4">
    <source>
        <dbReference type="Proteomes" id="UP000015101"/>
    </source>
</evidence>
<reference evidence="3" key="3">
    <citation type="submission" date="2015-06" db="UniProtKB">
        <authorList>
            <consortium name="EnsemblMetazoa"/>
        </authorList>
    </citation>
    <scope>IDENTIFICATION</scope>
</reference>
<organism evidence="3 4">
    <name type="scientific">Helobdella robusta</name>
    <name type="common">Californian leech</name>
    <dbReference type="NCBI Taxonomy" id="6412"/>
    <lineage>
        <taxon>Eukaryota</taxon>
        <taxon>Metazoa</taxon>
        <taxon>Spiralia</taxon>
        <taxon>Lophotrochozoa</taxon>
        <taxon>Annelida</taxon>
        <taxon>Clitellata</taxon>
        <taxon>Hirudinea</taxon>
        <taxon>Rhynchobdellida</taxon>
        <taxon>Glossiphoniidae</taxon>
        <taxon>Helobdella</taxon>
    </lineage>
</organism>
<dbReference type="GeneID" id="20208467"/>
<dbReference type="HOGENOM" id="CLU_1278886_0_0_1"/>
<dbReference type="CTD" id="20208467"/>
<dbReference type="EMBL" id="AMQM01008137">
    <property type="status" value="NOT_ANNOTATED_CDS"/>
    <property type="molecule type" value="Genomic_DNA"/>
</dbReference>
<sequence length="216" mass="24323">MAAAKVVINELLFFIFNNGANLDNNRLINVIADKFNTDDFNSAKKLLLSDLELLNSSNIPKFVIHGNVKKLDKLKNLLERTDIFEVLSTSTKILMEVNKSMAMLQANNTQTISAKPHVAQKSTQTLSNNNYSKQPNAQTTVQYQANNNRANFSKPTVAHLKELQQLVKDKQPGQRYQRANKSFDANNKPLDDSTKSIVKSEDNTVQMDNNTTDNHE</sequence>
<name>T1FI18_HELRO</name>
<feature type="compositionally biased region" description="Basic and acidic residues" evidence="1">
    <location>
        <begin position="189"/>
        <end position="202"/>
    </location>
</feature>
<evidence type="ECO:0000256" key="1">
    <source>
        <dbReference type="SAM" id="MobiDB-lite"/>
    </source>
</evidence>
<dbReference type="RefSeq" id="XP_009030840.1">
    <property type="nucleotide sequence ID" value="XM_009032592.1"/>
</dbReference>
<dbReference type="Proteomes" id="UP000015101">
    <property type="component" value="Unassembled WGS sequence"/>
</dbReference>
<feature type="region of interest" description="Disordered" evidence="1">
    <location>
        <begin position="169"/>
        <end position="216"/>
    </location>
</feature>
<evidence type="ECO:0000313" key="2">
    <source>
        <dbReference type="EMBL" id="ESN91064.1"/>
    </source>
</evidence>